<proteinExistence type="predicted"/>
<dbReference type="AlphaFoldDB" id="A0A8S9GHC0"/>
<gene>
    <name evidence="2" type="ORF">F2Q70_00021191</name>
</gene>
<feature type="compositionally biased region" description="Polar residues" evidence="1">
    <location>
        <begin position="79"/>
        <end position="88"/>
    </location>
</feature>
<feature type="region of interest" description="Disordered" evidence="1">
    <location>
        <begin position="1"/>
        <end position="96"/>
    </location>
</feature>
<comment type="caution">
    <text evidence="2">The sequence shown here is derived from an EMBL/GenBank/DDBJ whole genome shotgun (WGS) entry which is preliminary data.</text>
</comment>
<sequence>MRRETKREPSSTFAAARVGLRTEIPTSLGTSALDGGSTTSGSHPQTETMSPSQRFSRPASLCLTQSSFSSSHHKPSSFLAGQSTGSTAEIKRNGQT</sequence>
<protein>
    <submittedName>
        <fullName evidence="2">Uncharacterized protein</fullName>
    </submittedName>
</protein>
<accession>A0A8S9GHC0</accession>
<organism evidence="2">
    <name type="scientific">Brassica cretica</name>
    <name type="common">Mustard</name>
    <dbReference type="NCBI Taxonomy" id="69181"/>
    <lineage>
        <taxon>Eukaryota</taxon>
        <taxon>Viridiplantae</taxon>
        <taxon>Streptophyta</taxon>
        <taxon>Embryophyta</taxon>
        <taxon>Tracheophyta</taxon>
        <taxon>Spermatophyta</taxon>
        <taxon>Magnoliopsida</taxon>
        <taxon>eudicotyledons</taxon>
        <taxon>Gunneridae</taxon>
        <taxon>Pentapetalae</taxon>
        <taxon>rosids</taxon>
        <taxon>malvids</taxon>
        <taxon>Brassicales</taxon>
        <taxon>Brassicaceae</taxon>
        <taxon>Brassiceae</taxon>
        <taxon>Brassica</taxon>
    </lineage>
</organism>
<evidence type="ECO:0000313" key="2">
    <source>
        <dbReference type="EMBL" id="KAF2544869.1"/>
    </source>
</evidence>
<feature type="compositionally biased region" description="Polar residues" evidence="1">
    <location>
        <begin position="24"/>
        <end position="55"/>
    </location>
</feature>
<evidence type="ECO:0000256" key="1">
    <source>
        <dbReference type="SAM" id="MobiDB-lite"/>
    </source>
</evidence>
<name>A0A8S9GHC0_BRACR</name>
<reference evidence="2" key="1">
    <citation type="submission" date="2019-12" db="EMBL/GenBank/DDBJ databases">
        <title>Genome sequencing and annotation of Brassica cretica.</title>
        <authorList>
            <person name="Studholme D.J."/>
            <person name="Sarris P.F."/>
        </authorList>
    </citation>
    <scope>NUCLEOTIDE SEQUENCE</scope>
    <source>
        <strain evidence="2">PFS-102/07</strain>
        <tissue evidence="2">Leaf</tissue>
    </source>
</reference>
<dbReference type="EMBL" id="QGKY02001925">
    <property type="protein sequence ID" value="KAF2544869.1"/>
    <property type="molecule type" value="Genomic_DNA"/>
</dbReference>